<dbReference type="EMBL" id="BMAW01043971">
    <property type="protein sequence ID" value="GFS42095.1"/>
    <property type="molecule type" value="Genomic_DNA"/>
</dbReference>
<evidence type="ECO:0000313" key="2">
    <source>
        <dbReference type="EMBL" id="GFS42095.1"/>
    </source>
</evidence>
<name>A0A8X6IES5_NEPPI</name>
<feature type="domain" description="PiggyBac transposable element-derived protein" evidence="1">
    <location>
        <begin position="35"/>
        <end position="108"/>
    </location>
</feature>
<protein>
    <recommendedName>
        <fullName evidence="1">PiggyBac transposable element-derived protein domain-containing protein</fullName>
    </recommendedName>
</protein>
<dbReference type="OrthoDB" id="6620323at2759"/>
<comment type="caution">
    <text evidence="2">The sequence shown here is derived from an EMBL/GenBank/DDBJ whole genome shotgun (WGS) entry which is preliminary data.</text>
</comment>
<evidence type="ECO:0000259" key="1">
    <source>
        <dbReference type="Pfam" id="PF13843"/>
    </source>
</evidence>
<evidence type="ECO:0000313" key="3">
    <source>
        <dbReference type="Proteomes" id="UP000887013"/>
    </source>
</evidence>
<dbReference type="Proteomes" id="UP000887013">
    <property type="component" value="Unassembled WGS sequence"/>
</dbReference>
<accession>A0A8X6IES5</accession>
<keyword evidence="3" id="KW-1185">Reference proteome</keyword>
<organism evidence="2 3">
    <name type="scientific">Nephila pilipes</name>
    <name type="common">Giant wood spider</name>
    <name type="synonym">Nephila maculata</name>
    <dbReference type="NCBI Taxonomy" id="299642"/>
    <lineage>
        <taxon>Eukaryota</taxon>
        <taxon>Metazoa</taxon>
        <taxon>Ecdysozoa</taxon>
        <taxon>Arthropoda</taxon>
        <taxon>Chelicerata</taxon>
        <taxon>Arachnida</taxon>
        <taxon>Araneae</taxon>
        <taxon>Araneomorphae</taxon>
        <taxon>Entelegynae</taxon>
        <taxon>Araneoidea</taxon>
        <taxon>Nephilidae</taxon>
        <taxon>Nephila</taxon>
    </lineage>
</organism>
<dbReference type="InterPro" id="IPR029526">
    <property type="entry name" value="PGBD"/>
</dbReference>
<sequence>MLLCGSDEVGDIILYESDTDGKEHISERQDYSESELSVVIQKESRDTDGAVVEALLGLLYLVDACHGNRVNLEELWKMDDFKVIMSLKRFLFLLKALHFDDRSTRTNQRKIDRL</sequence>
<gene>
    <name evidence="2" type="ORF">NPIL_444671</name>
</gene>
<reference evidence="2" key="1">
    <citation type="submission" date="2020-08" db="EMBL/GenBank/DDBJ databases">
        <title>Multicomponent nature underlies the extraordinary mechanical properties of spider dragline silk.</title>
        <authorList>
            <person name="Kono N."/>
            <person name="Nakamura H."/>
            <person name="Mori M."/>
            <person name="Yoshida Y."/>
            <person name="Ohtoshi R."/>
            <person name="Malay A.D."/>
            <person name="Moran D.A.P."/>
            <person name="Tomita M."/>
            <person name="Numata K."/>
            <person name="Arakawa K."/>
        </authorList>
    </citation>
    <scope>NUCLEOTIDE SEQUENCE</scope>
</reference>
<dbReference type="AlphaFoldDB" id="A0A8X6IES5"/>
<dbReference type="Pfam" id="PF13843">
    <property type="entry name" value="DDE_Tnp_1_7"/>
    <property type="match status" value="1"/>
</dbReference>
<proteinExistence type="predicted"/>